<keyword evidence="3" id="KW-1185">Reference proteome</keyword>
<dbReference type="InterPro" id="IPR008869">
    <property type="entry name" value="MlaC/ttg2D"/>
</dbReference>
<proteinExistence type="predicted"/>
<evidence type="ECO:0000256" key="1">
    <source>
        <dbReference type="SAM" id="SignalP"/>
    </source>
</evidence>
<dbReference type="KEGG" id="plei:Q9312_04025"/>
<feature type="chain" id="PRO_5041386347" evidence="1">
    <location>
        <begin position="23"/>
        <end position="208"/>
    </location>
</feature>
<dbReference type="PANTHER" id="PTHR36573:SF1">
    <property type="entry name" value="INTERMEMBRANE PHOSPHOLIPID TRANSPORT SYSTEM BINDING PROTEIN MLAC"/>
    <property type="match status" value="1"/>
</dbReference>
<accession>A0AA51RUS4</accession>
<dbReference type="PANTHER" id="PTHR36573">
    <property type="entry name" value="INTERMEMBRANE PHOSPHOLIPID TRANSPORT SYSTEM BINDING PROTEIN MLAC"/>
    <property type="match status" value="1"/>
</dbReference>
<dbReference type="PIRSF" id="PIRSF004649">
    <property type="entry name" value="MlaC"/>
    <property type="match status" value="1"/>
</dbReference>
<dbReference type="AlphaFoldDB" id="A0AA51RUS4"/>
<dbReference type="Gene3D" id="3.10.450.710">
    <property type="entry name" value="Tgt2/MlaC"/>
    <property type="match status" value="1"/>
</dbReference>
<feature type="signal peptide" evidence="1">
    <location>
        <begin position="1"/>
        <end position="22"/>
    </location>
</feature>
<evidence type="ECO:0000313" key="3">
    <source>
        <dbReference type="Proteomes" id="UP001239782"/>
    </source>
</evidence>
<reference evidence="2 3" key="1">
    <citation type="submission" date="2023-08" db="EMBL/GenBank/DDBJ databases">
        <title>Pleionea litopenaei sp. nov., isolated from stomach of juvenile Litopenaeus vannamei.</title>
        <authorList>
            <person name="Rho A.M."/>
            <person name="Hwang C.Y."/>
        </authorList>
    </citation>
    <scope>NUCLEOTIDE SEQUENCE [LARGE SCALE GENOMIC DNA]</scope>
    <source>
        <strain evidence="2 3">HL-JVS1</strain>
    </source>
</reference>
<evidence type="ECO:0000313" key="2">
    <source>
        <dbReference type="EMBL" id="WMS88086.1"/>
    </source>
</evidence>
<dbReference type="Pfam" id="PF05494">
    <property type="entry name" value="MlaC"/>
    <property type="match status" value="1"/>
</dbReference>
<sequence length="208" mass="23760">MNTLFKAFLLLMASMMASITLAATEPKQMLQSAADNIISYLKENQSKLAENPQLSVDLVKKELVPYIDQEALGRRVLAKEWRTATPQQQQQFVELFVDLVIDTYAKGLAQYNNQTFEFEDTEYNDKMTLARVKSQMNQTDGEPVKIDYLLKKPKGLDEWRVVDVRIEGISMANSYKNQFAQQIQNEGLQSVLDKLAKKEITLDQTNAN</sequence>
<dbReference type="RefSeq" id="WP_309203282.1">
    <property type="nucleotide sequence ID" value="NZ_CP133548.1"/>
</dbReference>
<dbReference type="EMBL" id="CP133548">
    <property type="protein sequence ID" value="WMS88086.1"/>
    <property type="molecule type" value="Genomic_DNA"/>
</dbReference>
<gene>
    <name evidence="2" type="ORF">Q9312_04025</name>
</gene>
<dbReference type="InterPro" id="IPR042245">
    <property type="entry name" value="Tgt2/MlaC_sf"/>
</dbReference>
<name>A0AA51RUS4_9GAMM</name>
<protein>
    <submittedName>
        <fullName evidence="2">ABC transporter substrate-binding protein</fullName>
    </submittedName>
</protein>
<dbReference type="Proteomes" id="UP001239782">
    <property type="component" value="Chromosome"/>
</dbReference>
<keyword evidence="1" id="KW-0732">Signal</keyword>
<organism evidence="2 3">
    <name type="scientific">Pleionea litopenaei</name>
    <dbReference type="NCBI Taxonomy" id="3070815"/>
    <lineage>
        <taxon>Bacteria</taxon>
        <taxon>Pseudomonadati</taxon>
        <taxon>Pseudomonadota</taxon>
        <taxon>Gammaproteobacteria</taxon>
        <taxon>Oceanospirillales</taxon>
        <taxon>Pleioneaceae</taxon>
        <taxon>Pleionea</taxon>
    </lineage>
</organism>